<evidence type="ECO:0000313" key="2">
    <source>
        <dbReference type="EMBL" id="MCG2460057.1"/>
    </source>
</evidence>
<dbReference type="AlphaFoldDB" id="A0AAE3EUT7"/>
<dbReference type="GO" id="GO:0008408">
    <property type="term" value="F:3'-5' exonuclease activity"/>
    <property type="evidence" value="ECO:0007669"/>
    <property type="project" value="TreeGrafter"/>
</dbReference>
<sequence length="225" mass="26812">MIRLFKRKKIDLPDFWKEYEKSFEEKIPNDVNDVRFVVFDTETTGFDYFQDRILCIGALILVNWRIDVKKCFEIYIHQESYRKETAKIHGILKHDKADRLTELKALELWLAYIGNAVLVAHHAHFDVTMINRALARNSLPPMKNKVLDTGILYKKTLLRSNLIQKKERYSLDDLATKFDISKKDRHTALGDSYITSIAFIKILYKLKEKRNWTMQDLSARRKWWK</sequence>
<dbReference type="GO" id="GO:0003676">
    <property type="term" value="F:nucleic acid binding"/>
    <property type="evidence" value="ECO:0007669"/>
    <property type="project" value="InterPro"/>
</dbReference>
<name>A0AAE3EUT7_9FLAO</name>
<organism evidence="2 3">
    <name type="scientific">Cerina litoralis</name>
    <dbReference type="NCBI Taxonomy" id="2874477"/>
    <lineage>
        <taxon>Bacteria</taxon>
        <taxon>Pseudomonadati</taxon>
        <taxon>Bacteroidota</taxon>
        <taxon>Flavobacteriia</taxon>
        <taxon>Flavobacteriales</taxon>
        <taxon>Flavobacteriaceae</taxon>
        <taxon>Cerina</taxon>
    </lineage>
</organism>
<dbReference type="SMART" id="SM00479">
    <property type="entry name" value="EXOIII"/>
    <property type="match status" value="1"/>
</dbReference>
<dbReference type="CDD" id="cd06127">
    <property type="entry name" value="DEDDh"/>
    <property type="match status" value="1"/>
</dbReference>
<dbReference type="Proteomes" id="UP001200642">
    <property type="component" value="Unassembled WGS sequence"/>
</dbReference>
<comment type="caution">
    <text evidence="2">The sequence shown here is derived from an EMBL/GenBank/DDBJ whole genome shotgun (WGS) entry which is preliminary data.</text>
</comment>
<dbReference type="InterPro" id="IPR013520">
    <property type="entry name" value="Ribonucl_H"/>
</dbReference>
<dbReference type="SUPFAM" id="SSF53098">
    <property type="entry name" value="Ribonuclease H-like"/>
    <property type="match status" value="1"/>
</dbReference>
<protein>
    <submittedName>
        <fullName evidence="2">3'-5' exonuclease</fullName>
    </submittedName>
</protein>
<dbReference type="GO" id="GO:0005829">
    <property type="term" value="C:cytosol"/>
    <property type="evidence" value="ECO:0007669"/>
    <property type="project" value="TreeGrafter"/>
</dbReference>
<dbReference type="PANTHER" id="PTHR30231:SF41">
    <property type="entry name" value="DNA POLYMERASE III SUBUNIT EPSILON"/>
    <property type="match status" value="1"/>
</dbReference>
<keyword evidence="3" id="KW-1185">Reference proteome</keyword>
<keyword evidence="2" id="KW-0540">Nuclease</keyword>
<accession>A0AAE3EUT7</accession>
<dbReference type="GO" id="GO:0045004">
    <property type="term" value="P:DNA replication proofreading"/>
    <property type="evidence" value="ECO:0007669"/>
    <property type="project" value="TreeGrafter"/>
</dbReference>
<dbReference type="Gene3D" id="3.30.420.10">
    <property type="entry name" value="Ribonuclease H-like superfamily/Ribonuclease H"/>
    <property type="match status" value="1"/>
</dbReference>
<gene>
    <name evidence="2" type="ORF">K8352_04815</name>
</gene>
<keyword evidence="2" id="KW-0269">Exonuclease</keyword>
<evidence type="ECO:0000313" key="3">
    <source>
        <dbReference type="Proteomes" id="UP001200642"/>
    </source>
</evidence>
<dbReference type="InterPro" id="IPR012337">
    <property type="entry name" value="RNaseH-like_sf"/>
</dbReference>
<dbReference type="RefSeq" id="WP_317901200.1">
    <property type="nucleotide sequence ID" value="NZ_JAIRBC010000005.1"/>
</dbReference>
<dbReference type="EMBL" id="JAIRBC010000005">
    <property type="protein sequence ID" value="MCG2460057.1"/>
    <property type="molecule type" value="Genomic_DNA"/>
</dbReference>
<keyword evidence="2" id="KW-0378">Hydrolase</keyword>
<dbReference type="Pfam" id="PF00929">
    <property type="entry name" value="RNase_T"/>
    <property type="match status" value="1"/>
</dbReference>
<evidence type="ECO:0000259" key="1">
    <source>
        <dbReference type="SMART" id="SM00479"/>
    </source>
</evidence>
<dbReference type="InterPro" id="IPR036397">
    <property type="entry name" value="RNaseH_sf"/>
</dbReference>
<reference evidence="2" key="1">
    <citation type="submission" date="2023-02" db="EMBL/GenBank/DDBJ databases">
        <title>Genome of Flavobacteriaceae gen. nov. sp. strain F89.</title>
        <authorList>
            <person name="Wang Y."/>
        </authorList>
    </citation>
    <scope>NUCLEOTIDE SEQUENCE</scope>
    <source>
        <strain evidence="2">F89</strain>
    </source>
</reference>
<feature type="domain" description="Exonuclease" evidence="1">
    <location>
        <begin position="35"/>
        <end position="208"/>
    </location>
</feature>
<proteinExistence type="predicted"/>
<dbReference type="PANTHER" id="PTHR30231">
    <property type="entry name" value="DNA POLYMERASE III SUBUNIT EPSILON"/>
    <property type="match status" value="1"/>
</dbReference>